<keyword evidence="3" id="KW-1185">Reference proteome</keyword>
<sequence length="157" mass="17830">MKKLFTTLLVLVAFTINAQKTAYNDFYKDHKEDSQFSMSVPVSLANFLSDEDTEEIDVLLKKAEHCKVTIFNNEGNSIEKSFRKFARRNGLTTLVKVKDGKDRAAIYFKEKGDLIKEIIVKANNDEENLVMVGLKVSLTQDEFADIVSSLKDKKASR</sequence>
<accession>A0ABM9NTN6</accession>
<reference evidence="2 3" key="1">
    <citation type="submission" date="2024-05" db="EMBL/GenBank/DDBJ databases">
        <authorList>
            <person name="Duchaud E."/>
        </authorList>
    </citation>
    <scope>NUCLEOTIDE SEQUENCE [LARGE SCALE GENOMIC DNA]</scope>
    <source>
        <strain evidence="2">Ena-SAMPLE-TAB-13-05-2024-13:56:06:370-140302</strain>
    </source>
</reference>
<evidence type="ECO:0000256" key="1">
    <source>
        <dbReference type="SAM" id="SignalP"/>
    </source>
</evidence>
<gene>
    <name evidence="2" type="ORF">T190607A01A_10698</name>
</gene>
<name>A0ABM9NTN6_9FLAO</name>
<feature type="chain" id="PRO_5045081673" description="DUF4252 domain-containing protein" evidence="1">
    <location>
        <begin position="19"/>
        <end position="157"/>
    </location>
</feature>
<organism evidence="2 3">
    <name type="scientific">Tenacibaculum platacis</name>
    <dbReference type="NCBI Taxonomy" id="3137852"/>
    <lineage>
        <taxon>Bacteria</taxon>
        <taxon>Pseudomonadati</taxon>
        <taxon>Bacteroidota</taxon>
        <taxon>Flavobacteriia</taxon>
        <taxon>Flavobacteriales</taxon>
        <taxon>Flavobacteriaceae</taxon>
        <taxon>Tenacibaculum</taxon>
    </lineage>
</organism>
<dbReference type="Proteomes" id="UP001497416">
    <property type="component" value="Unassembled WGS sequence"/>
</dbReference>
<dbReference type="RefSeq" id="WP_348710355.1">
    <property type="nucleotide sequence ID" value="NZ_CAXIXW010000011.1"/>
</dbReference>
<comment type="caution">
    <text evidence="2">The sequence shown here is derived from an EMBL/GenBank/DDBJ whole genome shotgun (WGS) entry which is preliminary data.</text>
</comment>
<evidence type="ECO:0008006" key="4">
    <source>
        <dbReference type="Google" id="ProtNLM"/>
    </source>
</evidence>
<feature type="signal peptide" evidence="1">
    <location>
        <begin position="1"/>
        <end position="18"/>
    </location>
</feature>
<dbReference type="Pfam" id="PF14060">
    <property type="entry name" value="DUF4252"/>
    <property type="match status" value="1"/>
</dbReference>
<dbReference type="InterPro" id="IPR025348">
    <property type="entry name" value="DUF4252"/>
</dbReference>
<evidence type="ECO:0000313" key="3">
    <source>
        <dbReference type="Proteomes" id="UP001497416"/>
    </source>
</evidence>
<protein>
    <recommendedName>
        <fullName evidence="4">DUF4252 domain-containing protein</fullName>
    </recommendedName>
</protein>
<proteinExistence type="predicted"/>
<evidence type="ECO:0000313" key="2">
    <source>
        <dbReference type="EMBL" id="CAL2078454.1"/>
    </source>
</evidence>
<dbReference type="EMBL" id="CAXIXY010000003">
    <property type="protein sequence ID" value="CAL2078454.1"/>
    <property type="molecule type" value="Genomic_DNA"/>
</dbReference>
<keyword evidence="1" id="KW-0732">Signal</keyword>